<reference evidence="2" key="1">
    <citation type="journal article" date="2023" name="Science">
        <title>Genome structures resolve the early diversification of teleost fishes.</title>
        <authorList>
            <person name="Parey E."/>
            <person name="Louis A."/>
            <person name="Montfort J."/>
            <person name="Bouchez O."/>
            <person name="Roques C."/>
            <person name="Iampietro C."/>
            <person name="Lluch J."/>
            <person name="Castinel A."/>
            <person name="Donnadieu C."/>
            <person name="Desvignes T."/>
            <person name="Floi Bucao C."/>
            <person name="Jouanno E."/>
            <person name="Wen M."/>
            <person name="Mejri S."/>
            <person name="Dirks R."/>
            <person name="Jansen H."/>
            <person name="Henkel C."/>
            <person name="Chen W.J."/>
            <person name="Zahm M."/>
            <person name="Cabau C."/>
            <person name="Klopp C."/>
            <person name="Thompson A.W."/>
            <person name="Robinson-Rechavi M."/>
            <person name="Braasch I."/>
            <person name="Lecointre G."/>
            <person name="Bobe J."/>
            <person name="Postlethwait J.H."/>
            <person name="Berthelot C."/>
            <person name="Roest Crollius H."/>
            <person name="Guiguen Y."/>
        </authorList>
    </citation>
    <scope>NUCLEOTIDE SEQUENCE</scope>
    <source>
        <strain evidence="2">NC1722</strain>
    </source>
</reference>
<organism evidence="2 3">
    <name type="scientific">Aldrovandia affinis</name>
    <dbReference type="NCBI Taxonomy" id="143900"/>
    <lineage>
        <taxon>Eukaryota</taxon>
        <taxon>Metazoa</taxon>
        <taxon>Chordata</taxon>
        <taxon>Craniata</taxon>
        <taxon>Vertebrata</taxon>
        <taxon>Euteleostomi</taxon>
        <taxon>Actinopterygii</taxon>
        <taxon>Neopterygii</taxon>
        <taxon>Teleostei</taxon>
        <taxon>Notacanthiformes</taxon>
        <taxon>Halosauridae</taxon>
        <taxon>Aldrovandia</taxon>
    </lineage>
</organism>
<gene>
    <name evidence="2" type="ORF">AAFF_G00273950</name>
</gene>
<dbReference type="AlphaFoldDB" id="A0AAD7SSV9"/>
<evidence type="ECO:0000256" key="1">
    <source>
        <dbReference type="SAM" id="MobiDB-lite"/>
    </source>
</evidence>
<accession>A0AAD7SSV9</accession>
<keyword evidence="3" id="KW-1185">Reference proteome</keyword>
<dbReference type="Proteomes" id="UP001221898">
    <property type="component" value="Unassembled WGS sequence"/>
</dbReference>
<evidence type="ECO:0000313" key="3">
    <source>
        <dbReference type="Proteomes" id="UP001221898"/>
    </source>
</evidence>
<sequence>MKASETEVAPSSASKTSSNNSSPAGTDTKTWELRAAGKNSQCSTARKAARGSTTSGIKLPRIKLHSPCLVPYPGLYQPSVLPLIFA</sequence>
<comment type="caution">
    <text evidence="2">The sequence shown here is derived from an EMBL/GenBank/DDBJ whole genome shotgun (WGS) entry which is preliminary data.</text>
</comment>
<dbReference type="EMBL" id="JAINUG010000038">
    <property type="protein sequence ID" value="KAJ8407538.1"/>
    <property type="molecule type" value="Genomic_DNA"/>
</dbReference>
<protein>
    <submittedName>
        <fullName evidence="2">Uncharacterized protein</fullName>
    </submittedName>
</protein>
<feature type="region of interest" description="Disordered" evidence="1">
    <location>
        <begin position="1"/>
        <end position="56"/>
    </location>
</feature>
<name>A0AAD7SSV9_9TELE</name>
<proteinExistence type="predicted"/>
<feature type="compositionally biased region" description="Low complexity" evidence="1">
    <location>
        <begin position="9"/>
        <end position="24"/>
    </location>
</feature>
<evidence type="ECO:0000313" key="2">
    <source>
        <dbReference type="EMBL" id="KAJ8407538.1"/>
    </source>
</evidence>